<name>A0ABT3WAA0_9PROT</name>
<comment type="caution">
    <text evidence="1">The sequence shown here is derived from an EMBL/GenBank/DDBJ whole genome shotgun (WGS) entry which is preliminary data.</text>
</comment>
<accession>A0ABT3WAA0</accession>
<dbReference type="SUPFAM" id="SSF48452">
    <property type="entry name" value="TPR-like"/>
    <property type="match status" value="1"/>
</dbReference>
<dbReference type="InterPro" id="IPR011990">
    <property type="entry name" value="TPR-like_helical_dom_sf"/>
</dbReference>
<dbReference type="Gene3D" id="1.25.40.10">
    <property type="entry name" value="Tetratricopeptide repeat domain"/>
    <property type="match status" value="1"/>
</dbReference>
<evidence type="ECO:0000313" key="1">
    <source>
        <dbReference type="EMBL" id="MCX5614699.1"/>
    </source>
</evidence>
<gene>
    <name evidence="1" type="ORF">NQF64_05515</name>
</gene>
<reference evidence="1 2" key="1">
    <citation type="submission" date="2022-07" db="EMBL/GenBank/DDBJ databases">
        <title>Bombella genomes.</title>
        <authorList>
            <person name="Harer L."/>
            <person name="Styblova S."/>
            <person name="Ehrmann M."/>
        </authorList>
    </citation>
    <scope>NUCLEOTIDE SEQUENCE [LARGE SCALE GENOMIC DNA]</scope>
    <source>
        <strain evidence="1 2">TMW 2.2558</strain>
    </source>
</reference>
<dbReference type="RefSeq" id="WP_266106746.1">
    <property type="nucleotide sequence ID" value="NZ_JANIDW010000002.1"/>
</dbReference>
<organism evidence="1 2">
    <name type="scientific">Bombella saccharophila</name>
    <dbReference type="NCBI Taxonomy" id="2967338"/>
    <lineage>
        <taxon>Bacteria</taxon>
        <taxon>Pseudomonadati</taxon>
        <taxon>Pseudomonadota</taxon>
        <taxon>Alphaproteobacteria</taxon>
        <taxon>Acetobacterales</taxon>
        <taxon>Acetobacteraceae</taxon>
        <taxon>Bombella</taxon>
    </lineage>
</organism>
<dbReference type="EMBL" id="JANIDW010000002">
    <property type="protein sequence ID" value="MCX5614699.1"/>
    <property type="molecule type" value="Genomic_DNA"/>
</dbReference>
<protein>
    <recommendedName>
        <fullName evidence="3">Tetratricopeptide repeat protein</fullName>
    </recommendedName>
</protein>
<evidence type="ECO:0000313" key="2">
    <source>
        <dbReference type="Proteomes" id="UP001165648"/>
    </source>
</evidence>
<sequence>MMFPSLKQPRPWLLTALIGLSATGVAGLTHTPLTPLAFSTAYAEDELGQEVGKPLQQAQAALDAHRPAQALEFIKRADAVPTKTAYESYVIAQMRAAAASQAGDVPTALKAYDVLITNERTAPATRHQMLMAQASLAYGAHDYPSAARAASRYLREAGPNPAMQTLLLQCYYLQQDWKGLTGVGKAILAADQKAKLIPAENQLQMLATAYDKLHDITNKTGIYVKLVKYYARPQYWQMLIHDLTTDSTLTPRMVFNLQRLRLATGLLTNPAEFQDMAERAVQMGLPQLALNLLDEGYNRHLLGAGPQAAAQAHFRAFVAQRANETRAALPAAVEHAKTSPDAGLSLTAGYNLVLNGQVDQGIALMQQGLAKHPHQPDLARLTLGMALLDGGKRTEAIALFNSLDGEGTADNLAQLWAVKLTSHAASPEK</sequence>
<dbReference type="Proteomes" id="UP001165648">
    <property type="component" value="Unassembled WGS sequence"/>
</dbReference>
<evidence type="ECO:0008006" key="3">
    <source>
        <dbReference type="Google" id="ProtNLM"/>
    </source>
</evidence>
<keyword evidence="2" id="KW-1185">Reference proteome</keyword>
<proteinExistence type="predicted"/>